<dbReference type="InterPro" id="IPR012549">
    <property type="entry name" value="EptA-like_N"/>
</dbReference>
<dbReference type="EMBL" id="UGMA01000005">
    <property type="protein sequence ID" value="STU56688.1"/>
    <property type="molecule type" value="Genomic_DNA"/>
</dbReference>
<dbReference type="GO" id="GO:0005886">
    <property type="term" value="C:plasma membrane"/>
    <property type="evidence" value="ECO:0007669"/>
    <property type="project" value="UniProtKB-SubCell"/>
</dbReference>
<evidence type="ECO:0000256" key="1">
    <source>
        <dbReference type="SAM" id="Phobius"/>
    </source>
</evidence>
<evidence type="ECO:0000313" key="4">
    <source>
        <dbReference type="Proteomes" id="UP000254020"/>
    </source>
</evidence>
<dbReference type="InterPro" id="IPR040423">
    <property type="entry name" value="PEA_transferase"/>
</dbReference>
<organism evidence="3 4">
    <name type="scientific">Klebsiella pneumoniae subsp. pneumoniae</name>
    <dbReference type="NCBI Taxonomy" id="72407"/>
    <lineage>
        <taxon>Bacteria</taxon>
        <taxon>Pseudomonadati</taxon>
        <taxon>Pseudomonadota</taxon>
        <taxon>Gammaproteobacteria</taxon>
        <taxon>Enterobacterales</taxon>
        <taxon>Enterobacteriaceae</taxon>
        <taxon>Klebsiella/Raoultella group</taxon>
        <taxon>Klebsiella</taxon>
        <taxon>Klebsiella pneumoniae complex</taxon>
    </lineage>
</organism>
<dbReference type="Pfam" id="PF08019">
    <property type="entry name" value="EptA_B_N"/>
    <property type="match status" value="1"/>
</dbReference>
<dbReference type="GO" id="GO:0009245">
    <property type="term" value="P:lipid A biosynthetic process"/>
    <property type="evidence" value="ECO:0007669"/>
    <property type="project" value="TreeGrafter"/>
</dbReference>
<dbReference type="GO" id="GO:0009244">
    <property type="term" value="P:lipopolysaccharide core region biosynthetic process"/>
    <property type="evidence" value="ECO:0007669"/>
    <property type="project" value="TreeGrafter"/>
</dbReference>
<feature type="domain" description="Phosphoethanolamine transferase N-terminal" evidence="2">
    <location>
        <begin position="28"/>
        <end position="115"/>
    </location>
</feature>
<feature type="transmembrane region" description="Helical" evidence="1">
    <location>
        <begin position="38"/>
        <end position="64"/>
    </location>
</feature>
<keyword evidence="1" id="KW-0472">Membrane</keyword>
<reference evidence="3 4" key="1">
    <citation type="submission" date="2018-06" db="EMBL/GenBank/DDBJ databases">
        <authorList>
            <consortium name="Pathogen Informatics"/>
            <person name="Doyle S."/>
        </authorList>
    </citation>
    <scope>NUCLEOTIDE SEQUENCE [LARGE SCALE GENOMIC DNA]</scope>
    <source>
        <strain evidence="3 4">NCTC9504</strain>
    </source>
</reference>
<proteinExistence type="predicted"/>
<sequence>MLKSSLSGKGFPVLLNWLPRYLSPSFLLRLLSLFGRRIWRILATLIVLFSAAASYYMTFLNVVIGYGIIASVMTTDIDLSKEVIGWHLILWLVAVSAPPLLFIWSNRCRHTLLRQLRTPASGLKTC</sequence>
<dbReference type="PANTHER" id="PTHR30443">
    <property type="entry name" value="INNER MEMBRANE PROTEIN"/>
    <property type="match status" value="1"/>
</dbReference>
<dbReference type="EC" id="2.7.-.-" evidence="3"/>
<keyword evidence="1" id="KW-1133">Transmembrane helix</keyword>
<keyword evidence="3" id="KW-0808">Transferase</keyword>
<dbReference type="AlphaFoldDB" id="A0A377YY40"/>
<name>A0A377YY40_KLEPN</name>
<dbReference type="PANTHER" id="PTHR30443:SF3">
    <property type="entry name" value="KDO(2)-LIPID A PHOSPHOETHANOLAMINE 7''-TRANSFERASE"/>
    <property type="match status" value="1"/>
</dbReference>
<evidence type="ECO:0000313" key="3">
    <source>
        <dbReference type="EMBL" id="STU56688.1"/>
    </source>
</evidence>
<keyword evidence="1" id="KW-0812">Transmembrane</keyword>
<accession>A0A377YY40</accession>
<evidence type="ECO:0000259" key="2">
    <source>
        <dbReference type="Pfam" id="PF08019"/>
    </source>
</evidence>
<feature type="transmembrane region" description="Helical" evidence="1">
    <location>
        <begin position="84"/>
        <end position="104"/>
    </location>
</feature>
<dbReference type="Proteomes" id="UP000254020">
    <property type="component" value="Unassembled WGS sequence"/>
</dbReference>
<protein>
    <submittedName>
        <fullName evidence="3">Phosphoethanolamine transferase</fullName>
        <ecNumber evidence="3">2.7.-.-</ecNumber>
    </submittedName>
</protein>
<dbReference type="GO" id="GO:0043838">
    <property type="term" value="F:phosphatidylethanolamine:Kdo2-lipid A phosphoethanolamine transferase activity"/>
    <property type="evidence" value="ECO:0007669"/>
    <property type="project" value="TreeGrafter"/>
</dbReference>
<gene>
    <name evidence="3" type="primary">eptB_1</name>
    <name evidence="3" type="ORF">NCTC9504_00567</name>
</gene>